<keyword evidence="2" id="KW-1185">Reference proteome</keyword>
<sequence length="221" mass="25826">MRLWESASHIFPYSLEQVVAVFWDRYPNSKAQHILSEDVIERKIDGNQIRTKKLIVKKGATFLKAAPRWMTRLTSIQVMPTLEESVYDRATRTLTTYTRNISCTSLFNMHERCVYKPVIFEAENQRDQQWTIQPRTNLERAVWVNVNYGRIDALIERVLVISFRKSVKRTVIGLTEKLEERFGLPLMTQQMRNAMVNLGSQKATLVKEKIFANKKIGFEKA</sequence>
<dbReference type="GO" id="GO:0005758">
    <property type="term" value="C:mitochondrial intermembrane space"/>
    <property type="evidence" value="ECO:0007669"/>
    <property type="project" value="InterPro"/>
</dbReference>
<proteinExistence type="predicted"/>
<organism evidence="2 3">
    <name type="scientific">Parascaris univalens</name>
    <name type="common">Nematode worm</name>
    <dbReference type="NCBI Taxonomy" id="6257"/>
    <lineage>
        <taxon>Eukaryota</taxon>
        <taxon>Metazoa</taxon>
        <taxon>Ecdysozoa</taxon>
        <taxon>Nematoda</taxon>
        <taxon>Chromadorea</taxon>
        <taxon>Rhabditida</taxon>
        <taxon>Spirurina</taxon>
        <taxon>Ascaridomorpha</taxon>
        <taxon>Ascaridoidea</taxon>
        <taxon>Ascarididae</taxon>
        <taxon>Parascaris</taxon>
    </lineage>
</organism>
<dbReference type="Pfam" id="PF04707">
    <property type="entry name" value="PRELI"/>
    <property type="match status" value="1"/>
</dbReference>
<dbReference type="AlphaFoldDB" id="A0A915B0B2"/>
<dbReference type="PROSITE" id="PS50904">
    <property type="entry name" value="PRELI_MSF1"/>
    <property type="match status" value="1"/>
</dbReference>
<dbReference type="InterPro" id="IPR037365">
    <property type="entry name" value="Slowmo/Ups"/>
</dbReference>
<name>A0A915B0B2_PARUN</name>
<reference evidence="3" key="1">
    <citation type="submission" date="2022-11" db="UniProtKB">
        <authorList>
            <consortium name="WormBaseParasite"/>
        </authorList>
    </citation>
    <scope>IDENTIFICATION</scope>
</reference>
<evidence type="ECO:0000313" key="2">
    <source>
        <dbReference type="Proteomes" id="UP000887569"/>
    </source>
</evidence>
<dbReference type="PANTHER" id="PTHR11158">
    <property type="entry name" value="MSF1/PX19 RELATED"/>
    <property type="match status" value="1"/>
</dbReference>
<dbReference type="Proteomes" id="UP000887569">
    <property type="component" value="Unplaced"/>
</dbReference>
<evidence type="ECO:0000259" key="1">
    <source>
        <dbReference type="PROSITE" id="PS50904"/>
    </source>
</evidence>
<accession>A0A915B0B2</accession>
<evidence type="ECO:0000313" key="3">
    <source>
        <dbReference type="WBParaSite" id="PgR021_g106_t02"/>
    </source>
</evidence>
<dbReference type="WBParaSite" id="PgR021_g106_t02">
    <property type="protein sequence ID" value="PgR021_g106_t02"/>
    <property type="gene ID" value="PgR021_g106"/>
</dbReference>
<dbReference type="InterPro" id="IPR006797">
    <property type="entry name" value="PRELI/MSF1_dom"/>
</dbReference>
<protein>
    <submittedName>
        <fullName evidence="3">PRELI/MSF1 domain-containing protein</fullName>
    </submittedName>
</protein>
<feature type="domain" description="PRELI/MSF1" evidence="1">
    <location>
        <begin position="1"/>
        <end position="186"/>
    </location>
</feature>